<dbReference type="PIRSF" id="PIRSF016660">
    <property type="entry name" value="YedI"/>
    <property type="match status" value="1"/>
</dbReference>
<feature type="transmembrane region" description="Helical" evidence="1">
    <location>
        <begin position="175"/>
        <end position="197"/>
    </location>
</feature>
<dbReference type="Proteomes" id="UP001597391">
    <property type="component" value="Unassembled WGS sequence"/>
</dbReference>
<organism evidence="2 3">
    <name type="scientific">Populibacterium corticicola</name>
    <dbReference type="NCBI Taxonomy" id="1812826"/>
    <lineage>
        <taxon>Bacteria</taxon>
        <taxon>Bacillati</taxon>
        <taxon>Actinomycetota</taxon>
        <taxon>Actinomycetes</taxon>
        <taxon>Micrococcales</taxon>
        <taxon>Jonesiaceae</taxon>
        <taxon>Populibacterium</taxon>
    </lineage>
</organism>
<feature type="transmembrane region" description="Helical" evidence="1">
    <location>
        <begin position="286"/>
        <end position="306"/>
    </location>
</feature>
<gene>
    <name evidence="2" type="ORF">ACFSYH_00735</name>
</gene>
<proteinExistence type="predicted"/>
<evidence type="ECO:0000313" key="2">
    <source>
        <dbReference type="EMBL" id="MFD2839100.1"/>
    </source>
</evidence>
<evidence type="ECO:0000256" key="1">
    <source>
        <dbReference type="SAM" id="Phobius"/>
    </source>
</evidence>
<keyword evidence="1" id="KW-0472">Membrane</keyword>
<keyword evidence="3" id="KW-1185">Reference proteome</keyword>
<dbReference type="EMBL" id="JBHUOP010000001">
    <property type="protein sequence ID" value="MFD2839100.1"/>
    <property type="molecule type" value="Genomic_DNA"/>
</dbReference>
<sequence>MASGLFALLDDIAVLAKAAAASVDDLATVALKASAKSMGVVIDDAAVTPQYVRGIAPKRELPVIKRITLGSLRNKFLIILPLALILSTWAPATLPWLLLIGGSYLAYEGAEKVLGWFGVHLHGHDKKAETEKVRSEKEFEDKLVGGAVRTDLILSTEIMLISLANVESSNFWERLGILVIIAFVMTIGVYGVVAVLVKMDDVGVRLAQWPGKSLPALGRGLVKGMPHVFTVLSVVGTIAMLWVGGHIVVKSLYDIGLVTALYDVEHTITHAVEAAGGVVQWLAATLYSAVVGCVWGIAIVGIIAVVSKIRTGTSTH</sequence>
<comment type="caution">
    <text evidence="2">The sequence shown here is derived from an EMBL/GenBank/DDBJ whole genome shotgun (WGS) entry which is preliminary data.</text>
</comment>
<dbReference type="Pfam" id="PF05661">
    <property type="entry name" value="DUF808"/>
    <property type="match status" value="1"/>
</dbReference>
<keyword evidence="1" id="KW-1133">Transmembrane helix</keyword>
<name>A0ABW5XAX0_9MICO</name>
<dbReference type="PANTHER" id="PTHR30503:SF3">
    <property type="entry name" value="INNER MEMBRANE PROTEIN YEDI"/>
    <property type="match status" value="1"/>
</dbReference>
<dbReference type="InterPro" id="IPR008526">
    <property type="entry name" value="YedI"/>
</dbReference>
<feature type="transmembrane region" description="Helical" evidence="1">
    <location>
        <begin position="228"/>
        <end position="249"/>
    </location>
</feature>
<keyword evidence="1" id="KW-0812">Transmembrane</keyword>
<reference evidence="3" key="1">
    <citation type="journal article" date="2019" name="Int. J. Syst. Evol. Microbiol.">
        <title>The Global Catalogue of Microorganisms (GCM) 10K type strain sequencing project: providing services to taxonomists for standard genome sequencing and annotation.</title>
        <authorList>
            <consortium name="The Broad Institute Genomics Platform"/>
            <consortium name="The Broad Institute Genome Sequencing Center for Infectious Disease"/>
            <person name="Wu L."/>
            <person name="Ma J."/>
        </authorList>
    </citation>
    <scope>NUCLEOTIDE SEQUENCE [LARGE SCALE GENOMIC DNA]</scope>
    <source>
        <strain evidence="3">KCTC 33576</strain>
    </source>
</reference>
<protein>
    <submittedName>
        <fullName evidence="2">DUF808 domain-containing protein</fullName>
    </submittedName>
</protein>
<dbReference type="RefSeq" id="WP_377464515.1">
    <property type="nucleotide sequence ID" value="NZ_JBHUOP010000001.1"/>
</dbReference>
<dbReference type="PANTHER" id="PTHR30503">
    <property type="entry name" value="INNER MEMBRANE PROTEIN YEDI"/>
    <property type="match status" value="1"/>
</dbReference>
<accession>A0ABW5XAX0</accession>
<feature type="transmembrane region" description="Helical" evidence="1">
    <location>
        <begin position="76"/>
        <end position="98"/>
    </location>
</feature>
<evidence type="ECO:0000313" key="3">
    <source>
        <dbReference type="Proteomes" id="UP001597391"/>
    </source>
</evidence>